<dbReference type="RefSeq" id="WP_034793322.1">
    <property type="nucleotide sequence ID" value="NZ_AWFF01000028.1"/>
</dbReference>
<dbReference type="InterPro" id="IPR025669">
    <property type="entry name" value="AAA_dom"/>
</dbReference>
<dbReference type="AlphaFoldDB" id="A0A062UD39"/>
<feature type="domain" description="AAA" evidence="1">
    <location>
        <begin position="1"/>
        <end position="49"/>
    </location>
</feature>
<dbReference type="OrthoDB" id="9777757at2"/>
<dbReference type="STRING" id="1280946.HY29_10865"/>
<dbReference type="PANTHER" id="PTHR13696:SF99">
    <property type="entry name" value="COBYRINIC ACID AC-DIAMIDE SYNTHASE"/>
    <property type="match status" value="1"/>
</dbReference>
<dbReference type="InterPro" id="IPR027417">
    <property type="entry name" value="P-loop_NTPase"/>
</dbReference>
<feature type="domain" description="AAA" evidence="1">
    <location>
        <begin position="148"/>
        <end position="206"/>
    </location>
</feature>
<proteinExistence type="predicted"/>
<dbReference type="Gene3D" id="3.40.50.300">
    <property type="entry name" value="P-loop containing nucleotide triphosphate hydrolases"/>
    <property type="match status" value="1"/>
</dbReference>
<dbReference type="Proteomes" id="UP000027037">
    <property type="component" value="Unassembled WGS sequence"/>
</dbReference>
<keyword evidence="3" id="KW-1185">Reference proteome</keyword>
<sequence length="301" mass="33423">MKKIAIANMKGGVGKSTSAMMLADVLSHQYEKRVLLIDCDPQSNLSQMILSFPGLKSAKAAGCTITNWIESFGNGTMLGHNPSPDIDAARTIQSNVSGLESLRMNNPRRRNGQISLWAATPDLRFAELAFDHLYFVAGDRASPRNMLNGLLKDALSSVEVQFDYAIFDCPPGFSTLSQSALLQADLILSPLNVDRVSLWSLMNFWKQGLEETLSLGVTRRYAFLTMVAGGNGAKREKLKLREDLRRFAGTSVLETEIPFSVQALRFVRRVDEQSYTTFNHKYGGIRKTVESFGNEVLNLVY</sequence>
<dbReference type="eggNOG" id="COG1192">
    <property type="taxonomic scope" value="Bacteria"/>
</dbReference>
<dbReference type="SUPFAM" id="SSF52540">
    <property type="entry name" value="P-loop containing nucleoside triphosphate hydrolases"/>
    <property type="match status" value="1"/>
</dbReference>
<gene>
    <name evidence="2" type="ORF">HY29_10865</name>
</gene>
<reference evidence="2 3" key="1">
    <citation type="journal article" date="2014" name="Antonie Van Leeuwenhoek">
        <title>Hyphomonas beringensis sp. nov. and Hyphomonas chukchiensis sp. nov., isolated from surface seawater of the Bering Sea and Chukchi Sea.</title>
        <authorList>
            <person name="Li C."/>
            <person name="Lai Q."/>
            <person name="Li G."/>
            <person name="Dong C."/>
            <person name="Wang J."/>
            <person name="Liao Y."/>
            <person name="Shao Z."/>
        </authorList>
    </citation>
    <scope>NUCLEOTIDE SEQUENCE [LARGE SCALE GENOMIC DNA]</scope>
    <source>
        <strain evidence="2 3">25B14_1</strain>
    </source>
</reference>
<dbReference type="PATRIC" id="fig|1280946.3.peg.969"/>
<evidence type="ECO:0000313" key="2">
    <source>
        <dbReference type="EMBL" id="KCZ55618.1"/>
    </source>
</evidence>
<name>A0A062UD39_9PROT</name>
<dbReference type="PANTHER" id="PTHR13696">
    <property type="entry name" value="P-LOOP CONTAINING NUCLEOSIDE TRIPHOSPHATE HYDROLASE"/>
    <property type="match status" value="1"/>
</dbReference>
<comment type="caution">
    <text evidence="2">The sequence shown here is derived from an EMBL/GenBank/DDBJ whole genome shotgun (WGS) entry which is preliminary data.</text>
</comment>
<dbReference type="EMBL" id="AWFF01000028">
    <property type="protein sequence ID" value="KCZ55618.1"/>
    <property type="molecule type" value="Genomic_DNA"/>
</dbReference>
<evidence type="ECO:0000259" key="1">
    <source>
        <dbReference type="Pfam" id="PF13614"/>
    </source>
</evidence>
<dbReference type="InterPro" id="IPR050678">
    <property type="entry name" value="DNA_Partitioning_ATPase"/>
</dbReference>
<organism evidence="2 3">
    <name type="scientific">Hyphomonas beringensis</name>
    <dbReference type="NCBI Taxonomy" id="1280946"/>
    <lineage>
        <taxon>Bacteria</taxon>
        <taxon>Pseudomonadati</taxon>
        <taxon>Pseudomonadota</taxon>
        <taxon>Alphaproteobacteria</taxon>
        <taxon>Hyphomonadales</taxon>
        <taxon>Hyphomonadaceae</taxon>
        <taxon>Hyphomonas</taxon>
    </lineage>
</organism>
<dbReference type="CDD" id="cd02042">
    <property type="entry name" value="ParAB_family"/>
    <property type="match status" value="1"/>
</dbReference>
<dbReference type="Pfam" id="PF13614">
    <property type="entry name" value="AAA_31"/>
    <property type="match status" value="2"/>
</dbReference>
<protein>
    <recommendedName>
        <fullName evidence="1">AAA domain-containing protein</fullName>
    </recommendedName>
</protein>
<accession>A0A062UD39</accession>
<evidence type="ECO:0000313" key="3">
    <source>
        <dbReference type="Proteomes" id="UP000027037"/>
    </source>
</evidence>